<dbReference type="HOGENOM" id="CLU_2705488_0_0_1"/>
<name>T5AC55_OPHSC</name>
<evidence type="ECO:0000256" key="1">
    <source>
        <dbReference type="SAM" id="MobiDB-lite"/>
    </source>
</evidence>
<proteinExistence type="predicted"/>
<feature type="region of interest" description="Disordered" evidence="1">
    <location>
        <begin position="1"/>
        <end position="38"/>
    </location>
</feature>
<accession>T5AC55</accession>
<dbReference type="AlphaFoldDB" id="T5AC55"/>
<dbReference type="Proteomes" id="UP000019374">
    <property type="component" value="Unassembled WGS sequence"/>
</dbReference>
<reference evidence="2 3" key="1">
    <citation type="journal article" date="2013" name="Chin. Sci. Bull.">
        <title>Genome survey uncovers the secrets of sex and lifestyle in caterpillar fungus.</title>
        <authorList>
            <person name="Hu X."/>
            <person name="Zhang Y."/>
            <person name="Xiao G."/>
            <person name="Zheng P."/>
            <person name="Xia Y."/>
            <person name="Zhang X."/>
            <person name="St Leger R.J."/>
            <person name="Liu X."/>
            <person name="Wang C."/>
        </authorList>
    </citation>
    <scope>NUCLEOTIDE SEQUENCE [LARGE SCALE GENOMIC DNA]</scope>
    <source>
        <strain evidence="3">Co18 / CGMCC 3.14243</strain>
        <tissue evidence="2">Fruit-body</tissue>
    </source>
</reference>
<dbReference type="EMBL" id="KE653010">
    <property type="protein sequence ID" value="EQL00001.1"/>
    <property type="molecule type" value="Genomic_DNA"/>
</dbReference>
<protein>
    <submittedName>
        <fullName evidence="2">Uncharacterized protein</fullName>
    </submittedName>
</protein>
<gene>
    <name evidence="2" type="ORF">OCS_04288</name>
</gene>
<evidence type="ECO:0000313" key="2">
    <source>
        <dbReference type="EMBL" id="EQL00001.1"/>
    </source>
</evidence>
<sequence length="73" mass="8420">MAPRVHGLAPGGAQVRRQHHQVFRQDGEEAKAGRCLQRPQQLPADFRRQHQHLSHGRQPAHLLPRWRDVLLPS</sequence>
<feature type="compositionally biased region" description="Basic and acidic residues" evidence="1">
    <location>
        <begin position="23"/>
        <end position="32"/>
    </location>
</feature>
<organism evidence="2 3">
    <name type="scientific">Ophiocordyceps sinensis (strain Co18 / CGMCC 3.14243)</name>
    <name type="common">Yarsagumba caterpillar fungus</name>
    <name type="synonym">Hirsutella sinensis</name>
    <dbReference type="NCBI Taxonomy" id="911162"/>
    <lineage>
        <taxon>Eukaryota</taxon>
        <taxon>Fungi</taxon>
        <taxon>Dikarya</taxon>
        <taxon>Ascomycota</taxon>
        <taxon>Pezizomycotina</taxon>
        <taxon>Sordariomycetes</taxon>
        <taxon>Hypocreomycetidae</taxon>
        <taxon>Hypocreales</taxon>
        <taxon>Ophiocordycipitaceae</taxon>
        <taxon>Ophiocordyceps</taxon>
    </lineage>
</organism>
<evidence type="ECO:0000313" key="3">
    <source>
        <dbReference type="Proteomes" id="UP000019374"/>
    </source>
</evidence>